<keyword evidence="4" id="KW-1185">Reference proteome</keyword>
<feature type="transmembrane region" description="Helical" evidence="1">
    <location>
        <begin position="56"/>
        <end position="80"/>
    </location>
</feature>
<keyword evidence="1" id="KW-1133">Transmembrane helix</keyword>
<feature type="transmembrane region" description="Helical" evidence="1">
    <location>
        <begin position="92"/>
        <end position="113"/>
    </location>
</feature>
<feature type="domain" description="CAAX prenyl protease 2/Lysostaphin resistance protein A-like" evidence="2">
    <location>
        <begin position="133"/>
        <end position="218"/>
    </location>
</feature>
<protein>
    <submittedName>
        <fullName evidence="3">CPBP family intramembrane metalloprotease</fullName>
    </submittedName>
</protein>
<feature type="transmembrane region" description="Helical" evidence="1">
    <location>
        <begin position="206"/>
        <end position="228"/>
    </location>
</feature>
<dbReference type="GO" id="GO:0008237">
    <property type="term" value="F:metallopeptidase activity"/>
    <property type="evidence" value="ECO:0007669"/>
    <property type="project" value="UniProtKB-KW"/>
</dbReference>
<keyword evidence="3" id="KW-0378">Hydrolase</keyword>
<dbReference type="EMBL" id="BAABKG010000001">
    <property type="protein sequence ID" value="GAA5142168.1"/>
    <property type="molecule type" value="Genomic_DNA"/>
</dbReference>
<feature type="transmembrane region" description="Helical" evidence="1">
    <location>
        <begin position="30"/>
        <end position="49"/>
    </location>
</feature>
<accession>A0ABP9P7P9</accession>
<evidence type="ECO:0000313" key="4">
    <source>
        <dbReference type="Proteomes" id="UP001500221"/>
    </source>
</evidence>
<keyword evidence="1" id="KW-0472">Membrane</keyword>
<name>A0ABP9P7P9_9ACTN</name>
<gene>
    <name evidence="3" type="ORF">GCM10023340_05190</name>
</gene>
<reference evidence="4" key="1">
    <citation type="journal article" date="2019" name="Int. J. Syst. Evol. Microbiol.">
        <title>The Global Catalogue of Microorganisms (GCM) 10K type strain sequencing project: providing services to taxonomists for standard genome sequencing and annotation.</title>
        <authorList>
            <consortium name="The Broad Institute Genomics Platform"/>
            <consortium name="The Broad Institute Genome Sequencing Center for Infectious Disease"/>
            <person name="Wu L."/>
            <person name="Ma J."/>
        </authorList>
    </citation>
    <scope>NUCLEOTIDE SEQUENCE [LARGE SCALE GENOMIC DNA]</scope>
    <source>
        <strain evidence="4">JCM 18459</strain>
    </source>
</reference>
<dbReference type="Proteomes" id="UP001500221">
    <property type="component" value="Unassembled WGS sequence"/>
</dbReference>
<dbReference type="Pfam" id="PF02517">
    <property type="entry name" value="Rce1-like"/>
    <property type="match status" value="1"/>
</dbReference>
<proteinExistence type="predicted"/>
<comment type="caution">
    <text evidence="3">The sequence shown here is derived from an EMBL/GenBank/DDBJ whole genome shotgun (WGS) entry which is preliminary data.</text>
</comment>
<keyword evidence="1" id="KW-0812">Transmembrane</keyword>
<feature type="transmembrane region" description="Helical" evidence="1">
    <location>
        <begin position="125"/>
        <end position="148"/>
    </location>
</feature>
<feature type="transmembrane region" description="Helical" evidence="1">
    <location>
        <begin position="168"/>
        <end position="194"/>
    </location>
</feature>
<keyword evidence="3" id="KW-0645">Protease</keyword>
<sequence length="230" mass="24873">MVRNFIDRSLREVVPRDHRQTTDALRRRQWVTVAFTLLGAVVLGVLLRLEEGSWQFVAMSLVLAAVWTVGAFASGPIHLGRIARGDIEARPIIQPFVLGAALVGLFVAGALVVREIPWLADQVRGVLGFATEGTLWMLVVVTAVNGIAEELFFRGAAYAAITRHPVAWTTVLYTIATAATGNIMLSFAAVLLGFIVGLQRRASGGILAPIITHCTWSLSMLFLLPAIFGV</sequence>
<evidence type="ECO:0000259" key="2">
    <source>
        <dbReference type="Pfam" id="PF02517"/>
    </source>
</evidence>
<evidence type="ECO:0000313" key="3">
    <source>
        <dbReference type="EMBL" id="GAA5142168.1"/>
    </source>
</evidence>
<keyword evidence="3" id="KW-0482">Metalloprotease</keyword>
<dbReference type="RefSeq" id="WP_345454237.1">
    <property type="nucleotide sequence ID" value="NZ_BAABKG010000001.1"/>
</dbReference>
<dbReference type="InterPro" id="IPR003675">
    <property type="entry name" value="Rce1/LyrA-like_dom"/>
</dbReference>
<evidence type="ECO:0000256" key="1">
    <source>
        <dbReference type="SAM" id="Phobius"/>
    </source>
</evidence>
<organism evidence="3 4">
    <name type="scientific">Nocardioides marinquilinus</name>
    <dbReference type="NCBI Taxonomy" id="1210400"/>
    <lineage>
        <taxon>Bacteria</taxon>
        <taxon>Bacillati</taxon>
        <taxon>Actinomycetota</taxon>
        <taxon>Actinomycetes</taxon>
        <taxon>Propionibacteriales</taxon>
        <taxon>Nocardioidaceae</taxon>
        <taxon>Nocardioides</taxon>
    </lineage>
</organism>